<dbReference type="EMBL" id="DS673469">
    <property type="protein sequence ID" value="EEC03746.1"/>
    <property type="molecule type" value="Genomic_DNA"/>
</dbReference>
<keyword evidence="3" id="KW-1185">Reference proteome</keyword>
<dbReference type="HOGENOM" id="CLU_1512265_0_0_1"/>
<dbReference type="Proteomes" id="UP000001555">
    <property type="component" value="Unassembled WGS sequence"/>
</dbReference>
<reference evidence="1 3" key="1">
    <citation type="submission" date="2008-03" db="EMBL/GenBank/DDBJ databases">
        <title>Annotation of Ixodes scapularis.</title>
        <authorList>
            <consortium name="Ixodes scapularis Genome Project Consortium"/>
            <person name="Caler E."/>
            <person name="Hannick L.I."/>
            <person name="Bidwell S."/>
            <person name="Joardar V."/>
            <person name="Thiagarajan M."/>
            <person name="Amedeo P."/>
            <person name="Galinsky K.J."/>
            <person name="Schobel S."/>
            <person name="Inman J."/>
            <person name="Hostetler J."/>
            <person name="Miller J."/>
            <person name="Hammond M."/>
            <person name="Megy K."/>
            <person name="Lawson D."/>
            <person name="Kodira C."/>
            <person name="Sutton G."/>
            <person name="Meyer J."/>
            <person name="Hill C.A."/>
            <person name="Birren B."/>
            <person name="Nene V."/>
            <person name="Collins F."/>
            <person name="Alarcon-Chaidez F."/>
            <person name="Wikel S."/>
            <person name="Strausberg R."/>
        </authorList>
    </citation>
    <scope>NUCLEOTIDE SEQUENCE [LARGE SCALE GENOMIC DNA]</scope>
    <source>
        <strain evidence="3">Wikel</strain>
        <strain evidence="1">Wikel colony</strain>
    </source>
</reference>
<dbReference type="Pfam" id="PF16984">
    <property type="entry name" value="Grp7_allergen"/>
    <property type="match status" value="1"/>
</dbReference>
<dbReference type="Gene3D" id="3.15.10.50">
    <property type="match status" value="1"/>
</dbReference>
<gene>
    <name evidence="1" type="ORF">IscW_ISCW002792</name>
</gene>
<organism>
    <name type="scientific">Ixodes scapularis</name>
    <name type="common">Black-legged tick</name>
    <name type="synonym">Deer tick</name>
    <dbReference type="NCBI Taxonomy" id="6945"/>
    <lineage>
        <taxon>Eukaryota</taxon>
        <taxon>Metazoa</taxon>
        <taxon>Ecdysozoa</taxon>
        <taxon>Arthropoda</taxon>
        <taxon>Chelicerata</taxon>
        <taxon>Arachnida</taxon>
        <taxon>Acari</taxon>
        <taxon>Parasitiformes</taxon>
        <taxon>Ixodida</taxon>
        <taxon>Ixodoidea</taxon>
        <taxon>Ixodidae</taxon>
        <taxon>Ixodinae</taxon>
        <taxon>Ixodes</taxon>
    </lineage>
</organism>
<dbReference type="EnsemblMetazoa" id="ISCW002792-RA">
    <property type="protein sequence ID" value="ISCW002792-PA"/>
    <property type="gene ID" value="ISCW002792"/>
</dbReference>
<dbReference type="AlphaFoldDB" id="B7PAX4"/>
<dbReference type="EMBL" id="ABJB011019888">
    <property type="status" value="NOT_ANNOTATED_CDS"/>
    <property type="molecule type" value="Genomic_DNA"/>
</dbReference>
<name>B7PAX4_IXOSC</name>
<sequence>MGKNRISERRVWRFGPPGRSKPGPAVPASQWQASVELVGADLKAGSSLFYAPLIGSLVPSLATRGTVSEASFRRIQFRFTTRALSRTVTISGVISHVRVRLDLVSDGERMALRDFRIKTLGPVRIRVEGFWLVDYCLDAVLGLALELGRARLRRIGQNVARHMIRQSLAAEGTVKTRR</sequence>
<evidence type="ECO:0000313" key="3">
    <source>
        <dbReference type="Proteomes" id="UP000001555"/>
    </source>
</evidence>
<protein>
    <submittedName>
        <fullName evidence="1 2">Uncharacterized protein</fullName>
    </submittedName>
</protein>
<accession>B7PAX4</accession>
<dbReference type="PaxDb" id="6945-B7PAX4"/>
<reference evidence="2" key="2">
    <citation type="submission" date="2020-05" db="UniProtKB">
        <authorList>
            <consortium name="EnsemblMetazoa"/>
        </authorList>
    </citation>
    <scope>IDENTIFICATION</scope>
    <source>
        <strain evidence="2">wikel</strain>
    </source>
</reference>
<dbReference type="InterPro" id="IPR038602">
    <property type="entry name" value="Mite_allergen_7_sf"/>
</dbReference>
<dbReference type="InParanoid" id="B7PAX4"/>
<evidence type="ECO:0000313" key="2">
    <source>
        <dbReference type="EnsemblMetazoa" id="ISCW002792-PA"/>
    </source>
</evidence>
<dbReference type="InterPro" id="IPR020234">
    <property type="entry name" value="Mite_allergen_group-7"/>
</dbReference>
<proteinExistence type="predicted"/>
<evidence type="ECO:0000313" key="1">
    <source>
        <dbReference type="EMBL" id="EEC03746.1"/>
    </source>
</evidence>
<dbReference type="VEuPathDB" id="VectorBase:ISCW002792"/>